<dbReference type="InterPro" id="IPR001304">
    <property type="entry name" value="C-type_lectin-like"/>
</dbReference>
<evidence type="ECO:0000313" key="7">
    <source>
        <dbReference type="Proteomes" id="UP000694845"/>
    </source>
</evidence>
<dbReference type="KEGG" id="aplc:110987758"/>
<keyword evidence="4" id="KW-0472">Membrane</keyword>
<evidence type="ECO:0000256" key="1">
    <source>
        <dbReference type="ARBA" id="ARBA00022734"/>
    </source>
</evidence>
<keyword evidence="4" id="KW-0812">Transmembrane</keyword>
<keyword evidence="2" id="KW-1015">Disulfide bond</keyword>
<dbReference type="RefSeq" id="XP_022106495.1">
    <property type="nucleotide sequence ID" value="XM_022250803.1"/>
</dbReference>
<dbReference type="AlphaFoldDB" id="A0A8B7ZNM0"/>
<proteinExistence type="predicted"/>
<feature type="compositionally biased region" description="Polar residues" evidence="3">
    <location>
        <begin position="908"/>
        <end position="922"/>
    </location>
</feature>
<dbReference type="Proteomes" id="UP000694845">
    <property type="component" value="Unplaced"/>
</dbReference>
<evidence type="ECO:0000259" key="6">
    <source>
        <dbReference type="PROSITE" id="PS50041"/>
    </source>
</evidence>
<dbReference type="SUPFAM" id="SSF56436">
    <property type="entry name" value="C-type lectin-like"/>
    <property type="match status" value="2"/>
</dbReference>
<feature type="domain" description="C-type lectin" evidence="6">
    <location>
        <begin position="211"/>
        <end position="321"/>
    </location>
</feature>
<dbReference type="CDD" id="cd00037">
    <property type="entry name" value="CLECT"/>
    <property type="match status" value="2"/>
</dbReference>
<sequence length="972" mass="107078">MLRRDYLLFEVTVQVVLLSIHLCSIPVTCQDNHGGETKVRHRRTVQGPGNTYMCDCRSKSGTLMCSDELTDCDKDELFFGGSCYKFLRDNPKSRDDAHRDCIARNGHLVYIESEDEQTFLANHSQVLRDGSISAADHYWIGLIPTTNNTWLNRSLAHNDLFEFSQKSKAGCFSLVKFDGKLILMGENCNQQRHFICERANECSSSRQCTNHNSSCYWFGGPARHIPAQEDCSNGGGHLLYIQSQAKLKYITNLSGFNNSRKYWIGLVTQYAWLDGSRAVYQGFVRNDRSNNGGSLCFRLRPQDDFLWNDRDCSRNSAYICEREISGNVRSTQERHQGSEPCRSPLPNLNHLVDSVPLCVRSGRDYFNNTVLCQCNDETTCLIGCGCVHDVITNENETARCSCGSCSFAFDKSENGNGLRWPSYFNCTCSENGTSVDVTVDGGKFTCLLDDLESTTERKSDEPKTSGVASTPSREDQRSTENTATGGGGDSDGQVGISVGIPVAVSLVVLFSLVALVVAFIWWRRRGKRAKKGPTKPLTSNITVAEAHTINVNSTYGLDDDDDHVTGSTWRPIGTLNPQPDDDYTDIKPNDQAASESECYATIQSNGYTPDKPKDKRDLHKALHGTKDSNEAKNTPTPATGYAAYKPQRGNDVYTDLKKTQNEADSDDDPAVYTLIPNNSSKPDKDDSENEYVQPENKAPPAGQRIGAGVSKATNPQLMLKNLTKDSEYVDVDAPATAVGDSDQKGRSDYVDVDAPAVVFSDVSTPAIQSKQPMGSSGYVSVDGPSTKLPESQDHNYYQVENPSDNDEGGYSLASAPTDNAYDTFNRSQRPSLNVPINDGIYQLTDNPEGSEYNTFNRAGNRRPSKYVGSDDGVYSVTNPPGHNDYSTFNRSGDRRPSENVPTDDGVYSVTNPPGDNEYSTLDRSGDRRLGHNIPIDEGVYSLTDLPPGNAYSIVNCSGLKPRPRIPAVTNEK</sequence>
<reference evidence="8" key="1">
    <citation type="submission" date="2025-08" db="UniProtKB">
        <authorList>
            <consortium name="RefSeq"/>
        </authorList>
    </citation>
    <scope>IDENTIFICATION</scope>
</reference>
<keyword evidence="4" id="KW-1133">Transmembrane helix</keyword>
<dbReference type="Gene3D" id="3.10.100.10">
    <property type="entry name" value="Mannose-Binding Protein A, subunit A"/>
    <property type="match status" value="2"/>
</dbReference>
<organism evidence="7 8">
    <name type="scientific">Acanthaster planci</name>
    <name type="common">Crown-of-thorns starfish</name>
    <dbReference type="NCBI Taxonomy" id="133434"/>
    <lineage>
        <taxon>Eukaryota</taxon>
        <taxon>Metazoa</taxon>
        <taxon>Echinodermata</taxon>
        <taxon>Eleutherozoa</taxon>
        <taxon>Asterozoa</taxon>
        <taxon>Asteroidea</taxon>
        <taxon>Valvatacea</taxon>
        <taxon>Valvatida</taxon>
        <taxon>Acanthasteridae</taxon>
        <taxon>Acanthaster</taxon>
    </lineage>
</organism>
<dbReference type="PROSITE" id="PS50041">
    <property type="entry name" value="C_TYPE_LECTIN_2"/>
    <property type="match status" value="2"/>
</dbReference>
<feature type="region of interest" description="Disordered" evidence="3">
    <location>
        <begin position="455"/>
        <end position="491"/>
    </location>
</feature>
<evidence type="ECO:0000256" key="3">
    <source>
        <dbReference type="SAM" id="MobiDB-lite"/>
    </source>
</evidence>
<dbReference type="OMA" id="HICERRT"/>
<feature type="region of interest" description="Disordered" evidence="3">
    <location>
        <begin position="767"/>
        <end position="792"/>
    </location>
</feature>
<protein>
    <submittedName>
        <fullName evidence="8">Uncharacterized protein LOC110987758 isoform X1</fullName>
    </submittedName>
</protein>
<dbReference type="InterPro" id="IPR018378">
    <property type="entry name" value="C-type_lectin_CS"/>
</dbReference>
<keyword evidence="5" id="KW-0732">Signal</keyword>
<dbReference type="PANTHER" id="PTHR46746">
    <property type="entry name" value="KILLER CELL LECTIN-LIKE RECEPTOR SUBFAMILY F MEMBER 2"/>
    <property type="match status" value="1"/>
</dbReference>
<dbReference type="InterPro" id="IPR016186">
    <property type="entry name" value="C-type_lectin-like/link_sf"/>
</dbReference>
<gene>
    <name evidence="8" type="primary">LOC110987758</name>
</gene>
<evidence type="ECO:0000256" key="2">
    <source>
        <dbReference type="ARBA" id="ARBA00023157"/>
    </source>
</evidence>
<keyword evidence="7" id="KW-1185">Reference proteome</keyword>
<feature type="region of interest" description="Disordered" evidence="3">
    <location>
        <begin position="622"/>
        <end position="711"/>
    </location>
</feature>
<feature type="compositionally biased region" description="Polar residues" evidence="3">
    <location>
        <begin position="844"/>
        <end position="857"/>
    </location>
</feature>
<dbReference type="InterPro" id="IPR016187">
    <property type="entry name" value="CTDL_fold"/>
</dbReference>
<keyword evidence="1" id="KW-0430">Lectin</keyword>
<evidence type="ECO:0000313" key="8">
    <source>
        <dbReference type="RefSeq" id="XP_022106495.1"/>
    </source>
</evidence>
<dbReference type="PANTHER" id="PTHR46746:SF3">
    <property type="entry name" value="C-TYPE LECTIN DOMAIN-CONTAINING PROTEIN-RELATED"/>
    <property type="match status" value="1"/>
</dbReference>
<evidence type="ECO:0000256" key="4">
    <source>
        <dbReference type="SAM" id="Phobius"/>
    </source>
</evidence>
<accession>A0A8B7ZNM0</accession>
<dbReference type="PROSITE" id="PS00615">
    <property type="entry name" value="C_TYPE_LECTIN_1"/>
    <property type="match status" value="1"/>
</dbReference>
<feature type="compositionally biased region" description="Polar residues" evidence="3">
    <location>
        <begin position="875"/>
        <end position="890"/>
    </location>
</feature>
<dbReference type="GeneID" id="110987758"/>
<feature type="domain" description="C-type lectin" evidence="6">
    <location>
        <begin position="79"/>
        <end position="197"/>
    </location>
</feature>
<feature type="chain" id="PRO_5034493849" evidence="5">
    <location>
        <begin position="30"/>
        <end position="972"/>
    </location>
</feature>
<evidence type="ECO:0000256" key="5">
    <source>
        <dbReference type="SAM" id="SignalP"/>
    </source>
</evidence>
<dbReference type="Pfam" id="PF00059">
    <property type="entry name" value="Lectin_C"/>
    <property type="match status" value="2"/>
</dbReference>
<feature type="transmembrane region" description="Helical" evidence="4">
    <location>
        <begin position="498"/>
        <end position="522"/>
    </location>
</feature>
<dbReference type="GO" id="GO:0030246">
    <property type="term" value="F:carbohydrate binding"/>
    <property type="evidence" value="ECO:0007669"/>
    <property type="project" value="UniProtKB-KW"/>
</dbReference>
<feature type="region of interest" description="Disordered" evidence="3">
    <location>
        <begin position="844"/>
        <end position="925"/>
    </location>
</feature>
<feature type="signal peptide" evidence="5">
    <location>
        <begin position="1"/>
        <end position="29"/>
    </location>
</feature>
<dbReference type="SMART" id="SM00034">
    <property type="entry name" value="CLECT"/>
    <property type="match status" value="2"/>
</dbReference>
<name>A0A8B7ZNM0_ACAPL</name>
<dbReference type="InterPro" id="IPR051379">
    <property type="entry name" value="C-type_Lectin_Receptor_IMM"/>
</dbReference>
<dbReference type="OrthoDB" id="6133475at2759"/>
<dbReference type="GO" id="GO:0005886">
    <property type="term" value="C:plasma membrane"/>
    <property type="evidence" value="ECO:0007669"/>
    <property type="project" value="TreeGrafter"/>
</dbReference>
<feature type="compositionally biased region" description="Polar residues" evidence="3">
    <location>
        <begin position="767"/>
        <end position="778"/>
    </location>
</feature>